<dbReference type="Gene3D" id="1.25.40.10">
    <property type="entry name" value="Tetratricopeptide repeat domain"/>
    <property type="match status" value="1"/>
</dbReference>
<evidence type="ECO:0000259" key="2">
    <source>
        <dbReference type="Pfam" id="PF23723"/>
    </source>
</evidence>
<sequence>MSVGSKEEEGSDLSSLSSEENPNKEVRSVAVVKHATVHFSPSFSWLQRNTNLNVPPSNWLRRSSNLEQNIHDFTWHRGHSEFSSIQMANNSPEMTGEVDVISNSKNIKKLLKMPFDNRSHVSLMVHRIGKTLLLDEFDIHKHLLRREQNDWKWLRDFYYDYVAKNMQMKCVPKKNKSRDKLQNRNMYSKFLYHSIVDAENQTLPSSFAVQQEDQGFEFLTPKNIAEDSGDFHREILWTFEDIQMLIGTDLPIFGSKKYPCVSLRLRDMRTPINVLTGLDYWLDNLMCNVPEVAMCFHMNGIVQKYELIKTEEIPNMQDSVFDPQLVTDIARNILSFLKANATKEGHTYWLYKGVDDDVVKLYDLTALCAEDTGDTHSNPFTAPLGMLLYRVARNMRQTSGRKKAATIRTLLENCLILLDEEKHSQICTSACYLLSDLFVPDSSLNDDWSEPSSSDESDDDTEDSSSQTETEDEDKHPNAEMTVDVQSLCFRSDVYNHGNCSTSAPLVPPFIQDIKQRCGFAINHLSKGLVTLERDFTLQIRKNKNIIEEQVQCNSAEAIPLRYEPLQKSAPPHNEEDPALHEMEHLQLAESELSSSWHRLSKVLLLRKAAITFYSLAKNNFSIKKFGCSLRYIKSALMCFAGTHVLLPVKANENKNKELLMRLLGLAGDVRFSLIQNGCTIEEVIQELSDNSIEETYIVDSVNRELEKFDYEWIFKVTADMEKNLECCCQCYHKAISICQSLHTNIKYDTSLSLQKRLGNMKNELGVWYMNQAQKSLQSDDGPFPTKKMDYLIEKSMGCFDNGISIFEKTSDLANQALLHSNIGRLMRLTAQSHTQNSVDKENPEFTSLEREYYIKAIDCYLKALSILKPKGKYTEIEEAICWELSTTYFNMAVLLQDHAPLSVSSKNQIEKEVADYMNKSLKYCDTETTSASQPMCLFRAGTVNHRLASLYHSAYRNETSEQRKRYLKQLSESHYKKSAKYFMSVDCNLELLRVQLEQVALQEFYLTSKLYIKSPNDSVINTAKSLYAQSLKMTTIKSSGELDLTKLLIKRWTYILSVLDEVRTFYQKTLLHEPG</sequence>
<keyword evidence="5" id="KW-1185">Reference proteome</keyword>
<feature type="region of interest" description="Disordered" evidence="1">
    <location>
        <begin position="1"/>
        <end position="24"/>
    </location>
</feature>
<evidence type="ECO:0000256" key="1">
    <source>
        <dbReference type="SAM" id="MobiDB-lite"/>
    </source>
</evidence>
<dbReference type="Pfam" id="PF23723">
    <property type="entry name" value="TPR_EDRF1"/>
    <property type="match status" value="1"/>
</dbReference>
<dbReference type="PANTHER" id="PTHR15000:SF1">
    <property type="entry name" value="ERYTHROID DIFFERENTIATION-RELATED FACTOR 1"/>
    <property type="match status" value="1"/>
</dbReference>
<feature type="domain" description="EDRF1 N-terminal" evidence="3">
    <location>
        <begin position="25"/>
        <end position="213"/>
    </location>
</feature>
<evidence type="ECO:0000259" key="3">
    <source>
        <dbReference type="Pfam" id="PF23788"/>
    </source>
</evidence>
<dbReference type="Proteomes" id="UP001217089">
    <property type="component" value="Unassembled WGS sequence"/>
</dbReference>
<feature type="compositionally biased region" description="Acidic residues" evidence="1">
    <location>
        <begin position="447"/>
        <end position="463"/>
    </location>
</feature>
<dbReference type="InterPro" id="IPR011990">
    <property type="entry name" value="TPR-like_helical_dom_sf"/>
</dbReference>
<dbReference type="InterPro" id="IPR056582">
    <property type="entry name" value="EDRF1_N"/>
</dbReference>
<dbReference type="InterPro" id="IPR056583">
    <property type="entry name" value="EDRF1_TPR"/>
</dbReference>
<proteinExistence type="predicted"/>
<accession>A0ABQ9FMF1</accession>
<evidence type="ECO:0000313" key="5">
    <source>
        <dbReference type="Proteomes" id="UP001217089"/>
    </source>
</evidence>
<gene>
    <name evidence="4" type="ORF">KUTeg_004777</name>
</gene>
<feature type="domain" description="EDRF1 N-terminal" evidence="3">
    <location>
        <begin position="229"/>
        <end position="474"/>
    </location>
</feature>
<dbReference type="EMBL" id="JARBDR010000246">
    <property type="protein sequence ID" value="KAJ8316873.1"/>
    <property type="molecule type" value="Genomic_DNA"/>
</dbReference>
<name>A0ABQ9FMF1_TEGGR</name>
<dbReference type="PANTHER" id="PTHR15000">
    <property type="entry name" value="ERYTHROID DIFFERENTIATION-RELATED FACTOR 1"/>
    <property type="match status" value="1"/>
</dbReference>
<protein>
    <recommendedName>
        <fullName evidence="6">Erythroid differentiation-related factor 1</fullName>
    </recommendedName>
</protein>
<organism evidence="4 5">
    <name type="scientific">Tegillarca granosa</name>
    <name type="common">Malaysian cockle</name>
    <name type="synonym">Anadara granosa</name>
    <dbReference type="NCBI Taxonomy" id="220873"/>
    <lineage>
        <taxon>Eukaryota</taxon>
        <taxon>Metazoa</taxon>
        <taxon>Spiralia</taxon>
        <taxon>Lophotrochozoa</taxon>
        <taxon>Mollusca</taxon>
        <taxon>Bivalvia</taxon>
        <taxon>Autobranchia</taxon>
        <taxon>Pteriomorphia</taxon>
        <taxon>Arcoida</taxon>
        <taxon>Arcoidea</taxon>
        <taxon>Arcidae</taxon>
        <taxon>Tegillarca</taxon>
    </lineage>
</organism>
<evidence type="ECO:0008006" key="6">
    <source>
        <dbReference type="Google" id="ProtNLM"/>
    </source>
</evidence>
<evidence type="ECO:0000313" key="4">
    <source>
        <dbReference type="EMBL" id="KAJ8316873.1"/>
    </source>
</evidence>
<comment type="caution">
    <text evidence="4">The sequence shown here is derived from an EMBL/GenBank/DDBJ whole genome shotgun (WGS) entry which is preliminary data.</text>
</comment>
<feature type="region of interest" description="Disordered" evidence="1">
    <location>
        <begin position="445"/>
        <end position="479"/>
    </location>
</feature>
<reference evidence="4 5" key="1">
    <citation type="submission" date="2022-12" db="EMBL/GenBank/DDBJ databases">
        <title>Chromosome-level genome of Tegillarca granosa.</title>
        <authorList>
            <person name="Kim J."/>
        </authorList>
    </citation>
    <scope>NUCLEOTIDE SEQUENCE [LARGE SCALE GENOMIC DNA]</scope>
    <source>
        <strain evidence="4">Teg-2019</strain>
        <tissue evidence="4">Adductor muscle</tissue>
    </source>
</reference>
<feature type="domain" description="EDRF1 TPR repeats region" evidence="2">
    <location>
        <begin position="754"/>
        <end position="1010"/>
    </location>
</feature>
<dbReference type="Pfam" id="PF23788">
    <property type="entry name" value="EDRF1_N"/>
    <property type="match status" value="2"/>
</dbReference>